<evidence type="ECO:0000313" key="1">
    <source>
        <dbReference type="EMBL" id="RWR14145.1"/>
    </source>
</evidence>
<evidence type="ECO:0000313" key="2">
    <source>
        <dbReference type="Proteomes" id="UP000273811"/>
    </source>
</evidence>
<sequence length="68" mass="7793">MPVHRRTDWSAFDEIKDKQRRECLLIGDKHKTSAEEGVVCLQQRLAYDLEPMALVAGQHAQRSDVDLS</sequence>
<protein>
    <submittedName>
        <fullName evidence="1">Uncharacterized protein</fullName>
    </submittedName>
</protein>
<dbReference type="AlphaFoldDB" id="A0A443J0R1"/>
<name>A0A443J0R1_9BACI</name>
<accession>A0A443J0R1</accession>
<proteinExistence type="predicted"/>
<dbReference type="EMBL" id="QYTU02000003">
    <property type="protein sequence ID" value="RWR14145.1"/>
    <property type="molecule type" value="Genomic_DNA"/>
</dbReference>
<reference evidence="1" key="1">
    <citation type="submission" date="2018-12" db="EMBL/GenBank/DDBJ databases">
        <authorList>
            <person name="Sun L."/>
            <person name="Chen Z."/>
        </authorList>
    </citation>
    <scope>NUCLEOTIDE SEQUENCE [LARGE SCALE GENOMIC DNA]</scope>
    <source>
        <strain evidence="1">DSM 16012</strain>
    </source>
</reference>
<comment type="caution">
    <text evidence="1">The sequence shown here is derived from an EMBL/GenBank/DDBJ whole genome shotgun (WGS) entry which is preliminary data.</text>
</comment>
<gene>
    <name evidence="1" type="ORF">D4N35_002970</name>
</gene>
<dbReference type="Proteomes" id="UP000273811">
    <property type="component" value="Unassembled WGS sequence"/>
</dbReference>
<dbReference type="OrthoDB" id="2949437at2"/>
<organism evidence="1 2">
    <name type="scientific">Siminovitchia fortis</name>
    <dbReference type="NCBI Taxonomy" id="254758"/>
    <lineage>
        <taxon>Bacteria</taxon>
        <taxon>Bacillati</taxon>
        <taxon>Bacillota</taxon>
        <taxon>Bacilli</taxon>
        <taxon>Bacillales</taxon>
        <taxon>Bacillaceae</taxon>
        <taxon>Siminovitchia</taxon>
    </lineage>
</organism>
<keyword evidence="2" id="KW-1185">Reference proteome</keyword>
<dbReference type="RefSeq" id="WP_120069731.1">
    <property type="nucleotide sequence ID" value="NZ_QYTU02000003.1"/>
</dbReference>